<dbReference type="AlphaFoldDB" id="A0A0R3MFB1"/>
<evidence type="ECO:0008006" key="5">
    <source>
        <dbReference type="Google" id="ProtNLM"/>
    </source>
</evidence>
<feature type="transmembrane region" description="Helical" evidence="2">
    <location>
        <begin position="41"/>
        <end position="59"/>
    </location>
</feature>
<feature type="transmembrane region" description="Helical" evidence="2">
    <location>
        <begin position="94"/>
        <end position="114"/>
    </location>
</feature>
<name>A0A0R3MFB1_9BRAD</name>
<dbReference type="Proteomes" id="UP000052023">
    <property type="component" value="Unassembled WGS sequence"/>
</dbReference>
<feature type="transmembrane region" description="Helical" evidence="2">
    <location>
        <begin position="120"/>
        <end position="138"/>
    </location>
</feature>
<dbReference type="RefSeq" id="WP_057846853.1">
    <property type="nucleotide sequence ID" value="NZ_LLYA01000192.1"/>
</dbReference>
<dbReference type="EMBL" id="LLYA01000192">
    <property type="protein sequence ID" value="KRR18666.1"/>
    <property type="molecule type" value="Genomic_DNA"/>
</dbReference>
<feature type="transmembrane region" description="Helical" evidence="2">
    <location>
        <begin position="390"/>
        <end position="409"/>
    </location>
</feature>
<protein>
    <recommendedName>
        <fullName evidence="5">O-antigen ligase domain-containing protein</fullName>
    </recommendedName>
</protein>
<gene>
    <name evidence="3" type="ORF">CQ13_09360</name>
</gene>
<proteinExistence type="predicted"/>
<evidence type="ECO:0000256" key="2">
    <source>
        <dbReference type="SAM" id="Phobius"/>
    </source>
</evidence>
<feature type="transmembrane region" description="Helical" evidence="2">
    <location>
        <begin position="235"/>
        <end position="263"/>
    </location>
</feature>
<dbReference type="OrthoDB" id="264250at2"/>
<reference evidence="3 4" key="1">
    <citation type="submission" date="2014-03" db="EMBL/GenBank/DDBJ databases">
        <title>Bradyrhizobium valentinum sp. nov., isolated from effective nodules of Lupinus mariae-josephae, a lupine endemic of basic-lime soils in Eastern Spain.</title>
        <authorList>
            <person name="Duran D."/>
            <person name="Rey L."/>
            <person name="Navarro A."/>
            <person name="Busquets A."/>
            <person name="Imperial J."/>
            <person name="Ruiz-Argueso T."/>
        </authorList>
    </citation>
    <scope>NUCLEOTIDE SEQUENCE [LARGE SCALE GENOMIC DNA]</scope>
    <source>
        <strain evidence="3 4">Ro19</strain>
    </source>
</reference>
<feature type="transmembrane region" description="Helical" evidence="2">
    <location>
        <begin position="359"/>
        <end position="378"/>
    </location>
</feature>
<feature type="region of interest" description="Disordered" evidence="1">
    <location>
        <begin position="458"/>
        <end position="479"/>
    </location>
</feature>
<sequence>MAIDGVYTGSRRYRDLEGTIPRAPRRHAIGADRPGKKNLPLPVRLFLASLVLPWVVTVGPVSLSISRVILLAMVLPCLAKWIGGGSGRIRAPDIALLLFCLWSALSLIVVHGPIFAVQPAGILFVETMGAYLVARCYIRDADDFFNMARLLFRVVALLFPFALLEVLTGRNVLLELFAAILPSYPDSNDLRAGLRRAQVVFEHAILFGICASSALALTHLVLGHRIPLFQRCLKTGLVGATALLSLSSAPIAAIVVQATLMIWGALFRKSPYCWRILWCLFLAAYLAVVFGSNQSPIQFYISHFTFDPHTGWHRLLIWEFGSASVLNNPLFGIGFGGWARSSWMSTSVDMFWLLNAMRYGIPGGLLILLSFFTAFLGVSFRKGLDERLIAYRTAYLIVMMAFFLVGWTVHFWGTAYLWFIFLLGSGVWLLDVRIDDRVRYRPDLSDDLRRTARERGALLGGPSLPASRRGMAPAQRRQS</sequence>
<keyword evidence="4" id="KW-1185">Reference proteome</keyword>
<keyword evidence="2" id="KW-0472">Membrane</keyword>
<feature type="transmembrane region" description="Helical" evidence="2">
    <location>
        <begin position="65"/>
        <end position="82"/>
    </location>
</feature>
<feature type="transmembrane region" description="Helical" evidence="2">
    <location>
        <begin position="275"/>
        <end position="294"/>
    </location>
</feature>
<feature type="transmembrane region" description="Helical" evidence="2">
    <location>
        <begin position="204"/>
        <end position="223"/>
    </location>
</feature>
<comment type="caution">
    <text evidence="3">The sequence shown here is derived from an EMBL/GenBank/DDBJ whole genome shotgun (WGS) entry which is preliminary data.</text>
</comment>
<keyword evidence="2" id="KW-0812">Transmembrane</keyword>
<accession>A0A0R3MFB1</accession>
<evidence type="ECO:0000313" key="3">
    <source>
        <dbReference type="EMBL" id="KRR18666.1"/>
    </source>
</evidence>
<keyword evidence="2" id="KW-1133">Transmembrane helix</keyword>
<feature type="transmembrane region" description="Helical" evidence="2">
    <location>
        <begin position="415"/>
        <end position="432"/>
    </location>
</feature>
<evidence type="ECO:0000313" key="4">
    <source>
        <dbReference type="Proteomes" id="UP000052023"/>
    </source>
</evidence>
<organism evidence="3 4">
    <name type="scientific">Bradyrhizobium retamae</name>
    <dbReference type="NCBI Taxonomy" id="1300035"/>
    <lineage>
        <taxon>Bacteria</taxon>
        <taxon>Pseudomonadati</taxon>
        <taxon>Pseudomonadota</taxon>
        <taxon>Alphaproteobacteria</taxon>
        <taxon>Hyphomicrobiales</taxon>
        <taxon>Nitrobacteraceae</taxon>
        <taxon>Bradyrhizobium</taxon>
    </lineage>
</organism>
<evidence type="ECO:0000256" key="1">
    <source>
        <dbReference type="SAM" id="MobiDB-lite"/>
    </source>
</evidence>
<feature type="transmembrane region" description="Helical" evidence="2">
    <location>
        <begin position="150"/>
        <end position="167"/>
    </location>
</feature>
<feature type="transmembrane region" description="Helical" evidence="2">
    <location>
        <begin position="315"/>
        <end position="339"/>
    </location>
</feature>